<dbReference type="PANTHER" id="PTHR14387">
    <property type="entry name" value="THADA/DEATH RECEPTOR INTERACTING PROTEIN"/>
    <property type="match status" value="1"/>
</dbReference>
<dbReference type="GO" id="GO:0030488">
    <property type="term" value="P:tRNA methylation"/>
    <property type="evidence" value="ECO:0007669"/>
    <property type="project" value="TreeGrafter"/>
</dbReference>
<protein>
    <submittedName>
        <fullName evidence="1">Uncharacterized protein</fullName>
    </submittedName>
</protein>
<keyword evidence="2" id="KW-1185">Reference proteome</keyword>
<dbReference type="EMBL" id="CM007383">
    <property type="protein sequence ID" value="ONK73915.1"/>
    <property type="molecule type" value="Genomic_DNA"/>
</dbReference>
<dbReference type="InterPro" id="IPR051954">
    <property type="entry name" value="tRNA_methyltransferase_THADA"/>
</dbReference>
<accession>A0A5P1F6A1</accession>
<reference evidence="2" key="1">
    <citation type="journal article" date="2017" name="Nat. Commun.">
        <title>The asparagus genome sheds light on the origin and evolution of a young Y chromosome.</title>
        <authorList>
            <person name="Harkess A."/>
            <person name="Zhou J."/>
            <person name="Xu C."/>
            <person name="Bowers J.E."/>
            <person name="Van der Hulst R."/>
            <person name="Ayyampalayam S."/>
            <person name="Mercati F."/>
            <person name="Riccardi P."/>
            <person name="McKain M.R."/>
            <person name="Kakrana A."/>
            <person name="Tang H."/>
            <person name="Ray J."/>
            <person name="Groenendijk J."/>
            <person name="Arikit S."/>
            <person name="Mathioni S.M."/>
            <person name="Nakano M."/>
            <person name="Shan H."/>
            <person name="Telgmann-Rauber A."/>
            <person name="Kanno A."/>
            <person name="Yue Z."/>
            <person name="Chen H."/>
            <person name="Li W."/>
            <person name="Chen Y."/>
            <person name="Xu X."/>
            <person name="Zhang Y."/>
            <person name="Luo S."/>
            <person name="Chen H."/>
            <person name="Gao J."/>
            <person name="Mao Z."/>
            <person name="Pires J.C."/>
            <person name="Luo M."/>
            <person name="Kudrna D."/>
            <person name="Wing R.A."/>
            <person name="Meyers B.C."/>
            <person name="Yi K."/>
            <person name="Kong H."/>
            <person name="Lavrijsen P."/>
            <person name="Sunseri F."/>
            <person name="Falavigna A."/>
            <person name="Ye Y."/>
            <person name="Leebens-Mack J.H."/>
            <person name="Chen G."/>
        </authorList>
    </citation>
    <scope>NUCLEOTIDE SEQUENCE [LARGE SCALE GENOMIC DNA]</scope>
    <source>
        <strain evidence="2">cv. DH0086</strain>
    </source>
</reference>
<dbReference type="AlphaFoldDB" id="A0A5P1F6A1"/>
<organism evidence="1 2">
    <name type="scientific">Asparagus officinalis</name>
    <name type="common">Garden asparagus</name>
    <dbReference type="NCBI Taxonomy" id="4686"/>
    <lineage>
        <taxon>Eukaryota</taxon>
        <taxon>Viridiplantae</taxon>
        <taxon>Streptophyta</taxon>
        <taxon>Embryophyta</taxon>
        <taxon>Tracheophyta</taxon>
        <taxon>Spermatophyta</taxon>
        <taxon>Magnoliopsida</taxon>
        <taxon>Liliopsida</taxon>
        <taxon>Asparagales</taxon>
        <taxon>Asparagaceae</taxon>
        <taxon>Asparagoideae</taxon>
        <taxon>Asparagus</taxon>
    </lineage>
</organism>
<name>A0A5P1F6A1_ASPOF</name>
<gene>
    <name evidence="1" type="ORF">A4U43_C03F890</name>
</gene>
<dbReference type="Gramene" id="ONK73915">
    <property type="protein sequence ID" value="ONK73915"/>
    <property type="gene ID" value="A4U43_C03F890"/>
</dbReference>
<dbReference type="PANTHER" id="PTHR14387:SF0">
    <property type="entry name" value="DUF2428 DOMAIN-CONTAINING PROTEIN"/>
    <property type="match status" value="1"/>
</dbReference>
<dbReference type="GO" id="GO:0005829">
    <property type="term" value="C:cytosol"/>
    <property type="evidence" value="ECO:0007669"/>
    <property type="project" value="TreeGrafter"/>
</dbReference>
<dbReference type="Proteomes" id="UP000243459">
    <property type="component" value="Chromosome 3"/>
</dbReference>
<evidence type="ECO:0000313" key="2">
    <source>
        <dbReference type="Proteomes" id="UP000243459"/>
    </source>
</evidence>
<sequence length="481" mass="53326">MSAKWRALQHRHKYTYSSVVFPKSFIETLKLIPSQICSSFGFFSDLEELISLNSTYSQLSAVKSLSSSFSQLLSSEEATADIVAAASKLYLEILFLENSLPLHRTLISPLTKSRKFLPLLSECFESLCEEYGDLSRKGKKRFVVSRAALSLMGFPKLGFLNETVEKCAVLVAKDVRFGLTGVFLDIECGSRPSPIVMEQCQEAMSCLYYLLQRYPTKFLGLQGGADALESVVRSILNVLKSSAFSRDCFVAAGVSFCAAIQACMSHEELASFISRGFFGIYGADGEVGDVGVKKVMPNGDLYLEIADFPVLSRLCMLRGILTAIPRTVLNAPFVDPINQFIWTILYNGILPELCSYCENPADSHFNFHALTVTQICLQQIKTSILADLTDFSVNYNPLPEGMMNRILKIIWSNIDDPLSQTVKQVHLIFDLLLDIEASLPSGEDGDRTELLLLKIVTDLLCLGPRCKGSDIILEMLSRVPT</sequence>
<evidence type="ECO:0000313" key="1">
    <source>
        <dbReference type="EMBL" id="ONK73915.1"/>
    </source>
</evidence>
<proteinExistence type="predicted"/>